<reference evidence="2 3" key="1">
    <citation type="journal article" date="2019" name="Int. J. Syst. Evol. Microbiol.">
        <title>The Global Catalogue of Microorganisms (GCM) 10K type strain sequencing project: providing services to taxonomists for standard genome sequencing and annotation.</title>
        <authorList>
            <consortium name="The Broad Institute Genomics Platform"/>
            <consortium name="The Broad Institute Genome Sequencing Center for Infectious Disease"/>
            <person name="Wu L."/>
            <person name="Ma J."/>
        </authorList>
    </citation>
    <scope>NUCLEOTIDE SEQUENCE [LARGE SCALE GENOMIC DNA]</scope>
    <source>
        <strain evidence="2 3">JCM 13518</strain>
    </source>
</reference>
<dbReference type="Proteomes" id="UP001501057">
    <property type="component" value="Unassembled WGS sequence"/>
</dbReference>
<protein>
    <submittedName>
        <fullName evidence="2">Nuclear transport factor 2 family protein</fullName>
    </submittedName>
</protein>
<comment type="caution">
    <text evidence="2">The sequence shown here is derived from an EMBL/GenBank/DDBJ whole genome shotgun (WGS) entry which is preliminary data.</text>
</comment>
<dbReference type="Gene3D" id="3.10.450.50">
    <property type="match status" value="1"/>
</dbReference>
<dbReference type="InterPro" id="IPR037401">
    <property type="entry name" value="SnoaL-like"/>
</dbReference>
<dbReference type="RefSeq" id="WP_344203146.1">
    <property type="nucleotide sequence ID" value="NZ_BAAAME010000005.1"/>
</dbReference>
<feature type="domain" description="SnoaL-like" evidence="1">
    <location>
        <begin position="11"/>
        <end position="131"/>
    </location>
</feature>
<sequence length="147" mass="15946">MTTESLRDELRQFIADRVRAVGAGDASTLINAHDTQVLSFPVLPPARTRGTSAVAEALTAWVDSYSVGPGYEVHELEVDADSTLGYCAFRYHVTGTLTAGGEVDMWVRTTLVCRRVDATWKIVHQHESVPFDPETGQGIIDAAPESA</sequence>
<evidence type="ECO:0000313" key="3">
    <source>
        <dbReference type="Proteomes" id="UP001501057"/>
    </source>
</evidence>
<accession>A0ABN2K4U6</accession>
<gene>
    <name evidence="2" type="ORF">GCM10009710_30510</name>
</gene>
<proteinExistence type="predicted"/>
<organism evidence="2 3">
    <name type="scientific">Aeromicrobium alkaliterrae</name>
    <dbReference type="NCBI Taxonomy" id="302168"/>
    <lineage>
        <taxon>Bacteria</taxon>
        <taxon>Bacillati</taxon>
        <taxon>Actinomycetota</taxon>
        <taxon>Actinomycetes</taxon>
        <taxon>Propionibacteriales</taxon>
        <taxon>Nocardioidaceae</taxon>
        <taxon>Aeromicrobium</taxon>
    </lineage>
</organism>
<evidence type="ECO:0000259" key="1">
    <source>
        <dbReference type="Pfam" id="PF13474"/>
    </source>
</evidence>
<dbReference type="InterPro" id="IPR032710">
    <property type="entry name" value="NTF2-like_dom_sf"/>
</dbReference>
<dbReference type="EMBL" id="BAAAME010000005">
    <property type="protein sequence ID" value="GAA1748369.1"/>
    <property type="molecule type" value="Genomic_DNA"/>
</dbReference>
<evidence type="ECO:0000313" key="2">
    <source>
        <dbReference type="EMBL" id="GAA1748369.1"/>
    </source>
</evidence>
<keyword evidence="3" id="KW-1185">Reference proteome</keyword>
<name>A0ABN2K4U6_9ACTN</name>
<dbReference type="SUPFAM" id="SSF54427">
    <property type="entry name" value="NTF2-like"/>
    <property type="match status" value="1"/>
</dbReference>
<dbReference type="Pfam" id="PF13474">
    <property type="entry name" value="SnoaL_3"/>
    <property type="match status" value="1"/>
</dbReference>